<dbReference type="RefSeq" id="WP_184800091.1">
    <property type="nucleotide sequence ID" value="NZ_JACHMY010000001.1"/>
</dbReference>
<dbReference type="PANTHER" id="PTHR11895:SF7">
    <property type="entry name" value="GLUTAMYL-TRNA(GLN) AMIDOTRANSFERASE SUBUNIT A, MITOCHONDRIAL"/>
    <property type="match status" value="1"/>
</dbReference>
<gene>
    <name evidence="3" type="ORF">HDA39_005616</name>
</gene>
<dbReference type="GO" id="GO:0016740">
    <property type="term" value="F:transferase activity"/>
    <property type="evidence" value="ECO:0007669"/>
    <property type="project" value="UniProtKB-KW"/>
</dbReference>
<dbReference type="AlphaFoldDB" id="A0A7W9JB19"/>
<dbReference type="InterPro" id="IPR023631">
    <property type="entry name" value="Amidase_dom"/>
</dbReference>
<protein>
    <submittedName>
        <fullName evidence="3">Asp-tRNA(Asn)/Glu-tRNA(Gln) amidotransferase A subunit family amidase</fullName>
    </submittedName>
</protein>
<dbReference type="Pfam" id="PF01425">
    <property type="entry name" value="Amidase"/>
    <property type="match status" value="2"/>
</dbReference>
<dbReference type="InterPro" id="IPR036928">
    <property type="entry name" value="AS_sf"/>
</dbReference>
<accession>A0A7W9JB19</accession>
<dbReference type="Gene3D" id="3.90.1300.10">
    <property type="entry name" value="Amidase signature (AS) domain"/>
    <property type="match status" value="2"/>
</dbReference>
<dbReference type="PANTHER" id="PTHR11895">
    <property type="entry name" value="TRANSAMIDASE"/>
    <property type="match status" value="1"/>
</dbReference>
<feature type="domain" description="Amidase" evidence="2">
    <location>
        <begin position="287"/>
        <end position="367"/>
    </location>
</feature>
<evidence type="ECO:0000313" key="3">
    <source>
        <dbReference type="EMBL" id="MBB5838882.1"/>
    </source>
</evidence>
<organism evidence="3 4">
    <name type="scientific">Kribbella italica</name>
    <dbReference type="NCBI Taxonomy" id="1540520"/>
    <lineage>
        <taxon>Bacteria</taxon>
        <taxon>Bacillati</taxon>
        <taxon>Actinomycetota</taxon>
        <taxon>Actinomycetes</taxon>
        <taxon>Propionibacteriales</taxon>
        <taxon>Kribbellaceae</taxon>
        <taxon>Kribbella</taxon>
    </lineage>
</organism>
<feature type="domain" description="Amidase" evidence="2">
    <location>
        <begin position="90"/>
        <end position="269"/>
    </location>
</feature>
<dbReference type="Proteomes" id="UP000549971">
    <property type="component" value="Unassembled WGS sequence"/>
</dbReference>
<keyword evidence="3" id="KW-0808">Transferase</keyword>
<reference evidence="3 4" key="1">
    <citation type="submission" date="2020-08" db="EMBL/GenBank/DDBJ databases">
        <title>Sequencing the genomes of 1000 actinobacteria strains.</title>
        <authorList>
            <person name="Klenk H.-P."/>
        </authorList>
    </citation>
    <scope>NUCLEOTIDE SEQUENCE [LARGE SCALE GENOMIC DNA]</scope>
    <source>
        <strain evidence="3 4">DSM 28967</strain>
    </source>
</reference>
<name>A0A7W9JB19_9ACTN</name>
<comment type="similarity">
    <text evidence="1">Belongs to the amidase family.</text>
</comment>
<dbReference type="InterPro" id="IPR000120">
    <property type="entry name" value="Amidase"/>
</dbReference>
<dbReference type="SUPFAM" id="SSF75304">
    <property type="entry name" value="Amidase signature (AS) enzymes"/>
    <property type="match status" value="1"/>
</dbReference>
<evidence type="ECO:0000256" key="1">
    <source>
        <dbReference type="ARBA" id="ARBA00009199"/>
    </source>
</evidence>
<dbReference type="EMBL" id="JACHMY010000001">
    <property type="protein sequence ID" value="MBB5838882.1"/>
    <property type="molecule type" value="Genomic_DNA"/>
</dbReference>
<evidence type="ECO:0000259" key="2">
    <source>
        <dbReference type="Pfam" id="PF01425"/>
    </source>
</evidence>
<evidence type="ECO:0000313" key="4">
    <source>
        <dbReference type="Proteomes" id="UP000549971"/>
    </source>
</evidence>
<proteinExistence type="inferred from homology"/>
<keyword evidence="4" id="KW-1185">Reference proteome</keyword>
<comment type="caution">
    <text evidence="3">The sequence shown here is derived from an EMBL/GenBank/DDBJ whole genome shotgun (WGS) entry which is preliminary data.</text>
</comment>
<sequence>MTGDEYKQLSAAGIGAAVAAREVSAVAVVEAALRRIEELDRRMRAFREVWPERAVAAARVIDRELAGGSEVGRGRPLLGVPVGVKGMGKQVERLVAAGAVVVGATAGPGQGTKWQTWGLTDRGPTVNPWDADLVPGGSSAGSAVAVATGMVPLATGSDGAGSVRIPAAWCGVLGLKATNGTVPPVDSSGLGVGGVLAREVGDLRAWLAVQGRAVDDVTSGGPLRVGWSSDLGYAETSPEIAAIARGAFERLVTTGVLVEVAVEVELLNPEPAWTSLRTKTTGGLGIREENDRRLGEVFSGVELLATPTTPNAPHGHAGPGREMSVALTWGFNVSGHPAVSLPAGLTAGGAPVGLQLVARHHQEGDLLVAAGVGAGVGGRLPWTGG</sequence>